<comment type="similarity">
    <text evidence="1">Belongs to the iron/ascorbate-dependent oxidoreductase family.</text>
</comment>
<keyword evidence="1" id="KW-0408">Iron</keyword>
<dbReference type="RefSeq" id="WP_184900548.1">
    <property type="nucleotide sequence ID" value="NZ_JACHMX010000001.1"/>
</dbReference>
<keyword evidence="1" id="KW-0479">Metal-binding</keyword>
<dbReference type="EMBL" id="JACHMX010000001">
    <property type="protein sequence ID" value="MBB5855674.1"/>
    <property type="molecule type" value="Genomic_DNA"/>
</dbReference>
<protein>
    <recommendedName>
        <fullName evidence="2">Fe2OG dioxygenase domain-containing protein</fullName>
    </recommendedName>
</protein>
<gene>
    <name evidence="3" type="ORF">HDA45_005761</name>
</gene>
<proteinExistence type="inferred from homology"/>
<dbReference type="Proteomes" id="UP000580861">
    <property type="component" value="Unassembled WGS sequence"/>
</dbReference>
<organism evidence="3 4">
    <name type="scientific">Amycolatopsis umgeniensis</name>
    <dbReference type="NCBI Taxonomy" id="336628"/>
    <lineage>
        <taxon>Bacteria</taxon>
        <taxon>Bacillati</taxon>
        <taxon>Actinomycetota</taxon>
        <taxon>Actinomycetes</taxon>
        <taxon>Pseudonocardiales</taxon>
        <taxon>Pseudonocardiaceae</taxon>
        <taxon>Amycolatopsis</taxon>
    </lineage>
</organism>
<evidence type="ECO:0000259" key="2">
    <source>
        <dbReference type="PROSITE" id="PS51471"/>
    </source>
</evidence>
<evidence type="ECO:0000256" key="1">
    <source>
        <dbReference type="RuleBase" id="RU003682"/>
    </source>
</evidence>
<dbReference type="InterPro" id="IPR005123">
    <property type="entry name" value="Oxoglu/Fe-dep_dioxygenase_dom"/>
</dbReference>
<dbReference type="Gene3D" id="2.60.120.620">
    <property type="entry name" value="q2cbj1_9rhob like domain"/>
    <property type="match status" value="1"/>
</dbReference>
<dbReference type="GO" id="GO:0016491">
    <property type="term" value="F:oxidoreductase activity"/>
    <property type="evidence" value="ECO:0007669"/>
    <property type="project" value="UniProtKB-KW"/>
</dbReference>
<sequence>MRVFEEKSRAELIGKKSYWQISDLGLKQAEFDYDPELLRLILDKAQRIKDEASEKRHLNLRFIRKAHVAIPEILELVHHPGRLDRLSELAGTALEPYPVSVISTTITFMGANPDDGTIAWHADGVPATEIVPLAMHDVEGGELQIYHGDYETGFTSLDEHGALSERDLITVPHRLGASTLAQLMRVLHRTAPIRSGYRVSLNMNLRSRDQPFIDDNPLYYLAADNPDYDWVDQYLSDVRGRQVPAYLASRWHAKA</sequence>
<accession>A0A841BAY1</accession>
<reference evidence="3 4" key="1">
    <citation type="submission" date="2020-08" db="EMBL/GenBank/DDBJ databases">
        <title>Sequencing the genomes of 1000 actinobacteria strains.</title>
        <authorList>
            <person name="Klenk H.-P."/>
        </authorList>
    </citation>
    <scope>NUCLEOTIDE SEQUENCE [LARGE SCALE GENOMIC DNA]</scope>
    <source>
        <strain evidence="3 4">DSM 45272</strain>
    </source>
</reference>
<name>A0A841BAY1_9PSEU</name>
<evidence type="ECO:0000313" key="3">
    <source>
        <dbReference type="EMBL" id="MBB5855674.1"/>
    </source>
</evidence>
<keyword evidence="4" id="KW-1185">Reference proteome</keyword>
<dbReference type="SUPFAM" id="SSF51197">
    <property type="entry name" value="Clavaminate synthase-like"/>
    <property type="match status" value="1"/>
</dbReference>
<dbReference type="AlphaFoldDB" id="A0A841BAY1"/>
<keyword evidence="1" id="KW-0560">Oxidoreductase</keyword>
<feature type="domain" description="Fe2OG dioxygenase" evidence="2">
    <location>
        <begin position="97"/>
        <end position="207"/>
    </location>
</feature>
<comment type="caution">
    <text evidence="3">The sequence shown here is derived from an EMBL/GenBank/DDBJ whole genome shotgun (WGS) entry which is preliminary data.</text>
</comment>
<dbReference type="PROSITE" id="PS51471">
    <property type="entry name" value="FE2OG_OXY"/>
    <property type="match status" value="1"/>
</dbReference>
<dbReference type="GO" id="GO:0046872">
    <property type="term" value="F:metal ion binding"/>
    <property type="evidence" value="ECO:0007669"/>
    <property type="project" value="UniProtKB-KW"/>
</dbReference>
<evidence type="ECO:0000313" key="4">
    <source>
        <dbReference type="Proteomes" id="UP000580861"/>
    </source>
</evidence>